<dbReference type="STRING" id="1123285.SAMN05660235_02497"/>
<accession>A0A1G7NDG1</accession>
<keyword evidence="3" id="KW-1185">Reference proteome</keyword>
<dbReference type="PANTHER" id="PTHR38826:SF5">
    <property type="entry name" value="RIBONUCLEASE VAPC13"/>
    <property type="match status" value="1"/>
</dbReference>
<dbReference type="Proteomes" id="UP000243333">
    <property type="component" value="Unassembled WGS sequence"/>
</dbReference>
<evidence type="ECO:0000313" key="2">
    <source>
        <dbReference type="EMBL" id="SDF71340.1"/>
    </source>
</evidence>
<dbReference type="InterPro" id="IPR029060">
    <property type="entry name" value="PIN-like_dom_sf"/>
</dbReference>
<name>A0A1G7NDG1_9FIRM</name>
<dbReference type="InterPro" id="IPR002716">
    <property type="entry name" value="PIN_dom"/>
</dbReference>
<feature type="domain" description="PIN" evidence="1">
    <location>
        <begin position="3"/>
        <end position="126"/>
    </location>
</feature>
<evidence type="ECO:0000313" key="3">
    <source>
        <dbReference type="Proteomes" id="UP000243333"/>
    </source>
</evidence>
<proteinExistence type="predicted"/>
<sequence length="138" mass="15928">MKIIDANVILRYLTNDVPDQAKRVEKLLEKVEAGDEDVFLPDIILADIIWILEGYYKQPRERIRDWITTLLSLRGLKFSDKNIALDALDIYVDKGIDWSDAFTASQMINRGIAEIYSFDKHFDRIANITRVEPLGDQA</sequence>
<organism evidence="2 3">
    <name type="scientific">Sporolituus thermophilus DSM 23256</name>
    <dbReference type="NCBI Taxonomy" id="1123285"/>
    <lineage>
        <taxon>Bacteria</taxon>
        <taxon>Bacillati</taxon>
        <taxon>Bacillota</taxon>
        <taxon>Negativicutes</taxon>
        <taxon>Selenomonadales</taxon>
        <taxon>Sporomusaceae</taxon>
        <taxon>Sporolituus</taxon>
    </lineage>
</organism>
<dbReference type="Pfam" id="PF01850">
    <property type="entry name" value="PIN"/>
    <property type="match status" value="1"/>
</dbReference>
<dbReference type="InterPro" id="IPR052106">
    <property type="entry name" value="PINc/VapC_TA"/>
</dbReference>
<dbReference type="RefSeq" id="WP_093691348.1">
    <property type="nucleotide sequence ID" value="NZ_FNBU01000023.1"/>
</dbReference>
<dbReference type="PANTHER" id="PTHR38826">
    <property type="entry name" value="RIBONUCLEASE VAPC13"/>
    <property type="match status" value="1"/>
</dbReference>
<reference evidence="3" key="1">
    <citation type="submission" date="2016-10" db="EMBL/GenBank/DDBJ databases">
        <authorList>
            <person name="Varghese N."/>
            <person name="Submissions S."/>
        </authorList>
    </citation>
    <scope>NUCLEOTIDE SEQUENCE [LARGE SCALE GENOMIC DNA]</scope>
    <source>
        <strain evidence="3">DSM 23256</strain>
    </source>
</reference>
<dbReference type="EMBL" id="FNBU01000023">
    <property type="protein sequence ID" value="SDF71340.1"/>
    <property type="molecule type" value="Genomic_DNA"/>
</dbReference>
<protein>
    <submittedName>
        <fullName evidence="2">Predicted nucleic acid-binding protein, contains PIN domain</fullName>
    </submittedName>
</protein>
<dbReference type="Gene3D" id="3.40.50.1010">
    <property type="entry name" value="5'-nuclease"/>
    <property type="match status" value="1"/>
</dbReference>
<dbReference type="AlphaFoldDB" id="A0A1G7NDG1"/>
<dbReference type="OrthoDB" id="1684714at2"/>
<gene>
    <name evidence="2" type="ORF">SAMN05660235_02497</name>
</gene>
<dbReference type="SUPFAM" id="SSF88723">
    <property type="entry name" value="PIN domain-like"/>
    <property type="match status" value="1"/>
</dbReference>
<evidence type="ECO:0000259" key="1">
    <source>
        <dbReference type="Pfam" id="PF01850"/>
    </source>
</evidence>